<evidence type="ECO:0000313" key="2">
    <source>
        <dbReference type="Proteomes" id="UP001283361"/>
    </source>
</evidence>
<sequence length="90" mass="9992">MTIPYSGCDNLSNTQAATIYPILRLRQSIPYSGCDSLSHTQAATIYPILRLRQSIPSRAVAMKSFQTREIQRSKISLAVPDASLHPCEKI</sequence>
<protein>
    <submittedName>
        <fullName evidence="1">Uncharacterized protein</fullName>
    </submittedName>
</protein>
<organism evidence="1 2">
    <name type="scientific">Elysia crispata</name>
    <name type="common">lettuce slug</name>
    <dbReference type="NCBI Taxonomy" id="231223"/>
    <lineage>
        <taxon>Eukaryota</taxon>
        <taxon>Metazoa</taxon>
        <taxon>Spiralia</taxon>
        <taxon>Lophotrochozoa</taxon>
        <taxon>Mollusca</taxon>
        <taxon>Gastropoda</taxon>
        <taxon>Heterobranchia</taxon>
        <taxon>Euthyneura</taxon>
        <taxon>Panpulmonata</taxon>
        <taxon>Sacoglossa</taxon>
        <taxon>Placobranchoidea</taxon>
        <taxon>Plakobranchidae</taxon>
        <taxon>Elysia</taxon>
    </lineage>
</organism>
<evidence type="ECO:0000313" key="1">
    <source>
        <dbReference type="EMBL" id="KAK3758779.1"/>
    </source>
</evidence>
<gene>
    <name evidence="1" type="ORF">RRG08_047778</name>
</gene>
<name>A0AAE0YWW4_9GAST</name>
<dbReference type="AlphaFoldDB" id="A0AAE0YWW4"/>
<reference evidence="1" key="1">
    <citation type="journal article" date="2023" name="G3 (Bethesda)">
        <title>A reference genome for the long-term kleptoplast-retaining sea slug Elysia crispata morphotype clarki.</title>
        <authorList>
            <person name="Eastman K.E."/>
            <person name="Pendleton A.L."/>
            <person name="Shaikh M.A."/>
            <person name="Suttiyut T."/>
            <person name="Ogas R."/>
            <person name="Tomko P."/>
            <person name="Gavelis G."/>
            <person name="Widhalm J.R."/>
            <person name="Wisecaver J.H."/>
        </authorList>
    </citation>
    <scope>NUCLEOTIDE SEQUENCE</scope>
    <source>
        <strain evidence="1">ECLA1</strain>
    </source>
</reference>
<accession>A0AAE0YWW4</accession>
<keyword evidence="2" id="KW-1185">Reference proteome</keyword>
<dbReference type="Proteomes" id="UP001283361">
    <property type="component" value="Unassembled WGS sequence"/>
</dbReference>
<proteinExistence type="predicted"/>
<comment type="caution">
    <text evidence="1">The sequence shown here is derived from an EMBL/GenBank/DDBJ whole genome shotgun (WGS) entry which is preliminary data.</text>
</comment>
<dbReference type="EMBL" id="JAWDGP010005213">
    <property type="protein sequence ID" value="KAK3758779.1"/>
    <property type="molecule type" value="Genomic_DNA"/>
</dbReference>